<dbReference type="SMART" id="SM00150">
    <property type="entry name" value="SPEC"/>
    <property type="match status" value="7"/>
</dbReference>
<keyword evidence="3" id="KW-0479">Metal-binding</keyword>
<dbReference type="Ensembl" id="ENSOKIT00005000175.1">
    <property type="protein sequence ID" value="ENSOKIP00005000162.1"/>
    <property type="gene ID" value="ENSOKIG00005000110.1"/>
</dbReference>
<dbReference type="Proteomes" id="UP000694557">
    <property type="component" value="Unassembled WGS sequence"/>
</dbReference>
<dbReference type="Gene3D" id="1.10.238.10">
    <property type="entry name" value="EF-hand"/>
    <property type="match status" value="1"/>
</dbReference>
<dbReference type="InterPro" id="IPR036534">
    <property type="entry name" value="GAR_dom_sf"/>
</dbReference>
<dbReference type="InterPro" id="IPR043197">
    <property type="entry name" value="Plakin"/>
</dbReference>
<evidence type="ECO:0008006" key="12">
    <source>
        <dbReference type="Google" id="ProtNLM"/>
    </source>
</evidence>
<dbReference type="PROSITE" id="PS51460">
    <property type="entry name" value="GAR"/>
    <property type="match status" value="1"/>
</dbReference>
<keyword evidence="4" id="KW-0106">Calcium</keyword>
<sequence>MCTCVNLLLTCLYVCVIYCQLEQAVVKEMAWFRDTALGLEQLKAITLESELISHTGHNKAVVIRSPQTPLDALQEQCNTTSATNSHVVLQLEHAQSLLVQFTEGFAEVSPWLQETQALIGQLSLNTISYKAFREQQELLQGLRESIAEHRPLIARLCSLGKRLSELSPAQGEEFCHSATEAEEQHRAIRDRVREAANLLEESLPRYTQVTVIHALLHEHMRTQALHKDCLSDSLCLTQLWEEAQTQAQERDGWLLNLLDLALKFWSDVSDVAAGLNDAQQAVLDLNASRTDSETIRQSLETMQTLRKDVDSLQGELDTLGILGMDLMSACGDTDKPDVTKSLDELYCTWNNLSKLWSECHKTLEESLQMALHYQDTIQVRVYGVCACMCSACVHSGTRLCVPLSPQEFKRELYQKKIEVESLNHLFFLRVMLLKRSVNALMCFHYLWLQHQLECALLGLGQFQNTLDELHTWLSHTADLLQGSRPISIDLQACEIELAKHKVLRNDVMSHVRTVESLNQAGRGLLEVGTGDSPHGLHLRLEQLNERWEFVRCETERRQLRLENNLSQVQDVTMEIQDLLQWLENTDLRLSSSKTVWGMPDSASERLNAHLVKANPTPHTNLKVCYLFCSQAKLTEGLSLAKEFHCNVQELLTRMAKCEEAIGVLPVPSFVLDTVCGQLQDHRVGFEVNCYGEKKTVVETAGSRLTELSRKEDCDVVHNLIMTVHDRYRKLHQRATERGRTLEDVKKNAKQFSESWRLLVDWMTEVEQTLDTHKEIAVDHEEIKLQLTEQKDFQKLLRSKRPMYEATLKSGRGLHERSQSAQDRQHLENLLSELRDSWDTISGKSMERQHKLEEALLFSGRFTDALQALNDWLYRAEPQLAEDVPVGGEKDTVNNLIDKHKVFQKELGKRAGCIRTLKRSVRDLTRSSTADAHWLQEQMDELEARWEDVCKLSVSKQARLEAAFQQAEKFDRLVHSFLEHLAEAERVLRYGVIPEEEEALLAFRKQHEVGRHVESIRCLNEEILSSCHPDSIITLKSWISVTKTRYEEVQTWAQQQGQRIQASLSALEAEREKLQRLLDWISSAEEALNLRDQEPPAESIEHNQELIVQHMVSCINTHTLKLQPTVIPLPLENLDPQTPQLCQLVSHWQKLWLLALARQGRLEQHEQGLQEMEEFANFDFNVWRKRYMQWISHLKSRILDVFRNIDRDQDGRISKKELIDNVLASKFPTNSLEMNAVANIFDMNGDGFIDYYEFVSALHPSRDPYRRTLDADQINEEVGRQVSQCNCPKRFQVEQISANRYRFGDSQQLRMVRILRSTLMVRVGGGWTWRLKFVSWLFSRTNLKIKEKYLFDNSRRGGSSKTLTVSRSNSSLSLYSSASCTTRPRNSHITNCV</sequence>
<feature type="domain" description="EF-hand" evidence="8">
    <location>
        <begin position="1192"/>
        <end position="1227"/>
    </location>
</feature>
<dbReference type="CDD" id="cd00051">
    <property type="entry name" value="EFh"/>
    <property type="match status" value="1"/>
</dbReference>
<dbReference type="PROSITE" id="PS50222">
    <property type="entry name" value="EF_HAND_2"/>
    <property type="match status" value="2"/>
</dbReference>
<dbReference type="Gene3D" id="3.30.920.20">
    <property type="entry name" value="Gas2-like domain"/>
    <property type="match status" value="1"/>
</dbReference>
<feature type="domain" description="GAR" evidence="9">
    <location>
        <begin position="1268"/>
        <end position="1340"/>
    </location>
</feature>
<dbReference type="GO" id="GO:0005509">
    <property type="term" value="F:calcium ion binding"/>
    <property type="evidence" value="ECO:0007669"/>
    <property type="project" value="InterPro"/>
</dbReference>
<organism evidence="10 11">
    <name type="scientific">Oncorhynchus kisutch</name>
    <name type="common">Coho salmon</name>
    <name type="synonym">Salmo kisutch</name>
    <dbReference type="NCBI Taxonomy" id="8019"/>
    <lineage>
        <taxon>Eukaryota</taxon>
        <taxon>Metazoa</taxon>
        <taxon>Chordata</taxon>
        <taxon>Craniata</taxon>
        <taxon>Vertebrata</taxon>
        <taxon>Euteleostomi</taxon>
        <taxon>Actinopterygii</taxon>
        <taxon>Neopterygii</taxon>
        <taxon>Teleostei</taxon>
        <taxon>Protacanthopterygii</taxon>
        <taxon>Salmoniformes</taxon>
        <taxon>Salmonidae</taxon>
        <taxon>Salmoninae</taxon>
        <taxon>Oncorhynchus</taxon>
    </lineage>
</organism>
<keyword evidence="7" id="KW-0732">Signal</keyword>
<proteinExistence type="predicted"/>
<feature type="coiled-coil region" evidence="6">
    <location>
        <begin position="1056"/>
        <end position="1083"/>
    </location>
</feature>
<evidence type="ECO:0000256" key="2">
    <source>
        <dbReference type="ARBA" id="ARBA00022490"/>
    </source>
</evidence>
<dbReference type="SMART" id="SM00054">
    <property type="entry name" value="EFh"/>
    <property type="match status" value="2"/>
</dbReference>
<dbReference type="GO" id="GO:0008017">
    <property type="term" value="F:microtubule binding"/>
    <property type="evidence" value="ECO:0007669"/>
    <property type="project" value="InterPro"/>
</dbReference>
<dbReference type="GO" id="GO:0005886">
    <property type="term" value="C:plasma membrane"/>
    <property type="evidence" value="ECO:0007669"/>
    <property type="project" value="UniProtKB-SubCell"/>
</dbReference>
<reference evidence="10" key="1">
    <citation type="submission" date="2025-08" db="UniProtKB">
        <authorList>
            <consortium name="Ensembl"/>
        </authorList>
    </citation>
    <scope>IDENTIFICATION</scope>
</reference>
<dbReference type="InterPro" id="IPR018247">
    <property type="entry name" value="EF_Hand_1_Ca_BS"/>
</dbReference>
<evidence type="ECO:0000256" key="1">
    <source>
        <dbReference type="ARBA" id="ARBA00004245"/>
    </source>
</evidence>
<keyword evidence="2" id="KW-0963">Cytoplasm</keyword>
<dbReference type="InterPro" id="IPR002048">
    <property type="entry name" value="EF_hand_dom"/>
</dbReference>
<dbReference type="GO" id="GO:0005198">
    <property type="term" value="F:structural molecule activity"/>
    <property type="evidence" value="ECO:0007669"/>
    <property type="project" value="TreeGrafter"/>
</dbReference>
<dbReference type="PANTHER" id="PTHR23169:SF33">
    <property type="entry name" value="MICROTUBULE-ACTIN CROSS-LINKING FACTOR 1, ISOFORMS 1_2_3_5"/>
    <property type="match status" value="1"/>
</dbReference>
<dbReference type="GO" id="GO:0005882">
    <property type="term" value="C:intermediate filament"/>
    <property type="evidence" value="ECO:0007669"/>
    <property type="project" value="TreeGrafter"/>
</dbReference>
<dbReference type="CDD" id="cd00176">
    <property type="entry name" value="SPEC"/>
    <property type="match status" value="2"/>
</dbReference>
<evidence type="ECO:0000256" key="5">
    <source>
        <dbReference type="ARBA" id="ARBA00023212"/>
    </source>
</evidence>
<evidence type="ECO:0000313" key="10">
    <source>
        <dbReference type="Ensembl" id="ENSOKIP00005000162.1"/>
    </source>
</evidence>
<dbReference type="PANTHER" id="PTHR23169">
    <property type="entry name" value="ENVOPLAKIN"/>
    <property type="match status" value="1"/>
</dbReference>
<evidence type="ECO:0000256" key="7">
    <source>
        <dbReference type="SAM" id="SignalP"/>
    </source>
</evidence>
<dbReference type="InterPro" id="IPR018159">
    <property type="entry name" value="Spectrin/alpha-actinin"/>
</dbReference>
<dbReference type="GeneTree" id="ENSGT00940000159045"/>
<protein>
    <recommendedName>
        <fullName evidence="12">Microtubule actin crosslinking factor 1</fullName>
    </recommendedName>
</protein>
<feature type="signal peptide" evidence="7">
    <location>
        <begin position="1"/>
        <end position="19"/>
    </location>
</feature>
<dbReference type="Pfam" id="PF13499">
    <property type="entry name" value="EF-hand_7"/>
    <property type="match status" value="1"/>
</dbReference>
<dbReference type="SUPFAM" id="SSF46966">
    <property type="entry name" value="Spectrin repeat"/>
    <property type="match status" value="6"/>
</dbReference>
<comment type="subcellular location">
    <subcellularLocation>
        <location evidence="1">Cytoplasm</location>
        <location evidence="1">Cytoskeleton</location>
    </subcellularLocation>
</comment>
<evidence type="ECO:0000313" key="11">
    <source>
        <dbReference type="Proteomes" id="UP000694557"/>
    </source>
</evidence>
<reference evidence="10" key="2">
    <citation type="submission" date="2025-09" db="UniProtKB">
        <authorList>
            <consortium name="Ensembl"/>
        </authorList>
    </citation>
    <scope>IDENTIFICATION</scope>
</reference>
<evidence type="ECO:0000259" key="9">
    <source>
        <dbReference type="PROSITE" id="PS51460"/>
    </source>
</evidence>
<name>A0A8C7C880_ONCKI</name>
<keyword evidence="6" id="KW-0175">Coiled coil</keyword>
<dbReference type="GO" id="GO:0042060">
    <property type="term" value="P:wound healing"/>
    <property type="evidence" value="ECO:0007669"/>
    <property type="project" value="TreeGrafter"/>
</dbReference>
<dbReference type="InterPro" id="IPR011992">
    <property type="entry name" value="EF-hand-dom_pair"/>
</dbReference>
<evidence type="ECO:0000259" key="8">
    <source>
        <dbReference type="PROSITE" id="PS50222"/>
    </source>
</evidence>
<evidence type="ECO:0000256" key="6">
    <source>
        <dbReference type="SAM" id="Coils"/>
    </source>
</evidence>
<dbReference type="SUPFAM" id="SSF143575">
    <property type="entry name" value="GAS2 domain-like"/>
    <property type="match status" value="1"/>
</dbReference>
<dbReference type="Gene3D" id="1.20.58.60">
    <property type="match status" value="7"/>
</dbReference>
<dbReference type="SMART" id="SM00243">
    <property type="entry name" value="GAS2"/>
    <property type="match status" value="1"/>
</dbReference>
<dbReference type="SUPFAM" id="SSF47473">
    <property type="entry name" value="EF-hand"/>
    <property type="match status" value="1"/>
</dbReference>
<evidence type="ECO:0000256" key="4">
    <source>
        <dbReference type="ARBA" id="ARBA00022837"/>
    </source>
</evidence>
<dbReference type="GO" id="GO:0005737">
    <property type="term" value="C:cytoplasm"/>
    <property type="evidence" value="ECO:0007669"/>
    <property type="project" value="TreeGrafter"/>
</dbReference>
<dbReference type="PROSITE" id="PS00018">
    <property type="entry name" value="EF_HAND_1"/>
    <property type="match status" value="2"/>
</dbReference>
<dbReference type="InterPro" id="IPR003108">
    <property type="entry name" value="GAR_dom"/>
</dbReference>
<dbReference type="FunFam" id="1.20.58.60:FF:000001">
    <property type="entry name" value="Microtubule-actin cross-linking factor 1"/>
    <property type="match status" value="3"/>
</dbReference>
<feature type="chain" id="PRO_5034796114" description="Microtubule actin crosslinking factor 1" evidence="7">
    <location>
        <begin position="20"/>
        <end position="1392"/>
    </location>
</feature>
<dbReference type="InterPro" id="IPR002017">
    <property type="entry name" value="Spectrin_repeat"/>
</dbReference>
<accession>A0A8C7C880</accession>
<keyword evidence="11" id="KW-1185">Reference proteome</keyword>
<dbReference type="Pfam" id="PF00435">
    <property type="entry name" value="Spectrin"/>
    <property type="match status" value="4"/>
</dbReference>
<keyword evidence="5" id="KW-0206">Cytoskeleton</keyword>
<dbReference type="Pfam" id="PF02187">
    <property type="entry name" value="GAS2"/>
    <property type="match status" value="1"/>
</dbReference>
<evidence type="ECO:0000256" key="3">
    <source>
        <dbReference type="ARBA" id="ARBA00022723"/>
    </source>
</evidence>
<dbReference type="GO" id="GO:0045104">
    <property type="term" value="P:intermediate filament cytoskeleton organization"/>
    <property type="evidence" value="ECO:0007669"/>
    <property type="project" value="InterPro"/>
</dbReference>
<feature type="domain" description="EF-hand" evidence="8">
    <location>
        <begin position="1228"/>
        <end position="1263"/>
    </location>
</feature>